<proteinExistence type="predicted"/>
<comment type="caution">
    <text evidence="1">The sequence shown here is derived from an EMBL/GenBank/DDBJ whole genome shotgun (WGS) entry which is preliminary data.</text>
</comment>
<evidence type="ECO:0000313" key="2">
    <source>
        <dbReference type="Proteomes" id="UP001499994"/>
    </source>
</evidence>
<gene>
    <name evidence="1" type="ORF">GCM10022405_37380</name>
</gene>
<sequence>MSHRQERRVRLLSLTGGNYAPERHWGFSAGSVLFEGYSVFSIVTSQSLCPVVPMA</sequence>
<organism evidence="1 2">
    <name type="scientific">Gibbsiella dentisursi</name>
    <dbReference type="NCBI Taxonomy" id="796890"/>
    <lineage>
        <taxon>Bacteria</taxon>
        <taxon>Pseudomonadati</taxon>
        <taxon>Pseudomonadota</taxon>
        <taxon>Gammaproteobacteria</taxon>
        <taxon>Enterobacterales</taxon>
        <taxon>Yersiniaceae</taxon>
        <taxon>Gibbsiella</taxon>
    </lineage>
</organism>
<keyword evidence="2" id="KW-1185">Reference proteome</keyword>
<protein>
    <submittedName>
        <fullName evidence="1">Uncharacterized protein</fullName>
    </submittedName>
</protein>
<name>A0ABP7LW25_9GAMM</name>
<reference evidence="2" key="1">
    <citation type="journal article" date="2019" name="Int. J. Syst. Evol. Microbiol.">
        <title>The Global Catalogue of Microorganisms (GCM) 10K type strain sequencing project: providing services to taxonomists for standard genome sequencing and annotation.</title>
        <authorList>
            <consortium name="The Broad Institute Genomics Platform"/>
            <consortium name="The Broad Institute Genome Sequencing Center for Infectious Disease"/>
            <person name="Wu L."/>
            <person name="Ma J."/>
        </authorList>
    </citation>
    <scope>NUCLEOTIDE SEQUENCE [LARGE SCALE GENOMIC DNA]</scope>
    <source>
        <strain evidence="2">JCM 17201</strain>
    </source>
</reference>
<accession>A0ABP7LW25</accession>
<dbReference type="EMBL" id="BAABDG010000008">
    <property type="protein sequence ID" value="GAA3908783.1"/>
    <property type="molecule type" value="Genomic_DNA"/>
</dbReference>
<evidence type="ECO:0000313" key="1">
    <source>
        <dbReference type="EMBL" id="GAA3908783.1"/>
    </source>
</evidence>
<dbReference type="Proteomes" id="UP001499994">
    <property type="component" value="Unassembled WGS sequence"/>
</dbReference>